<feature type="region of interest" description="Disordered" evidence="1">
    <location>
        <begin position="233"/>
        <end position="272"/>
    </location>
</feature>
<keyword evidence="3" id="KW-1185">Reference proteome</keyword>
<evidence type="ECO:0000256" key="1">
    <source>
        <dbReference type="SAM" id="MobiDB-lite"/>
    </source>
</evidence>
<evidence type="ECO:0000313" key="3">
    <source>
        <dbReference type="Proteomes" id="UP000239899"/>
    </source>
</evidence>
<proteinExistence type="predicted"/>
<protein>
    <submittedName>
        <fullName evidence="2">Uncharacterized protein</fullName>
    </submittedName>
</protein>
<dbReference type="AlphaFoldDB" id="A0A2P6TGE8"/>
<organism evidence="2 3">
    <name type="scientific">Chlorella sorokiniana</name>
    <name type="common">Freshwater green alga</name>
    <dbReference type="NCBI Taxonomy" id="3076"/>
    <lineage>
        <taxon>Eukaryota</taxon>
        <taxon>Viridiplantae</taxon>
        <taxon>Chlorophyta</taxon>
        <taxon>core chlorophytes</taxon>
        <taxon>Trebouxiophyceae</taxon>
        <taxon>Chlorellales</taxon>
        <taxon>Chlorellaceae</taxon>
        <taxon>Chlorella clade</taxon>
        <taxon>Chlorella</taxon>
    </lineage>
</organism>
<gene>
    <name evidence="2" type="ORF">C2E21_7815</name>
</gene>
<evidence type="ECO:0000313" key="2">
    <source>
        <dbReference type="EMBL" id="PRW33186.1"/>
    </source>
</evidence>
<comment type="caution">
    <text evidence="2">The sequence shown here is derived from an EMBL/GenBank/DDBJ whole genome shotgun (WGS) entry which is preliminary data.</text>
</comment>
<reference evidence="2 3" key="1">
    <citation type="journal article" date="2018" name="Plant J.">
        <title>Genome sequences of Chlorella sorokiniana UTEX 1602 and Micractinium conductrix SAG 241.80: implications to maltose excretion by a green alga.</title>
        <authorList>
            <person name="Arriola M.B."/>
            <person name="Velmurugan N."/>
            <person name="Zhang Y."/>
            <person name="Plunkett M.H."/>
            <person name="Hondzo H."/>
            <person name="Barney B.M."/>
        </authorList>
    </citation>
    <scope>NUCLEOTIDE SEQUENCE [LARGE SCALE GENOMIC DNA]</scope>
    <source>
        <strain evidence="3">UTEX 1602</strain>
    </source>
</reference>
<sequence length="272" mass="28647">MAPPSPYSIAQPCIQPWRDVHILRVPLPTSAAASAAPSVPNAALASPQQMESAEQTHRWIAARWRRFGRRRRPREHIVARPLIQPWQEVDIIQVPLPTAAAMLAVPVPPLQEAQLAGPPAACGQLRQFLRVPAAGLCGLLAATQLAAAPGAQAMESAYPQLPFITAAAAAAPQRPATVAAFSLAEAPAAPAPAATPEQQAAFEEAQAITGQKWLAYLAAWSAWLAWDLYRQNSQKAAGEQQGQQAEQQQGGAPAAGSSEGGPAESSNAPRQE</sequence>
<dbReference type="EMBL" id="LHPG02000017">
    <property type="protein sequence ID" value="PRW33186.1"/>
    <property type="molecule type" value="Genomic_DNA"/>
</dbReference>
<name>A0A2P6TGE8_CHLSO</name>
<dbReference type="Proteomes" id="UP000239899">
    <property type="component" value="Unassembled WGS sequence"/>
</dbReference>
<accession>A0A2P6TGE8</accession>
<feature type="compositionally biased region" description="Low complexity" evidence="1">
    <location>
        <begin position="236"/>
        <end position="266"/>
    </location>
</feature>